<dbReference type="AlphaFoldDB" id="A0A8J8T8R3"/>
<dbReference type="Proteomes" id="UP000785679">
    <property type="component" value="Unassembled WGS sequence"/>
</dbReference>
<keyword evidence="2" id="KW-1185">Reference proteome</keyword>
<evidence type="ECO:0000313" key="1">
    <source>
        <dbReference type="EMBL" id="TNV86642.1"/>
    </source>
</evidence>
<organism evidence="1 2">
    <name type="scientific">Halteria grandinella</name>
    <dbReference type="NCBI Taxonomy" id="5974"/>
    <lineage>
        <taxon>Eukaryota</taxon>
        <taxon>Sar</taxon>
        <taxon>Alveolata</taxon>
        <taxon>Ciliophora</taxon>
        <taxon>Intramacronucleata</taxon>
        <taxon>Spirotrichea</taxon>
        <taxon>Stichotrichia</taxon>
        <taxon>Sporadotrichida</taxon>
        <taxon>Halteriidae</taxon>
        <taxon>Halteria</taxon>
    </lineage>
</organism>
<accession>A0A8J8T8R3</accession>
<name>A0A8J8T8R3_HALGN</name>
<sequence>MITFSRQIFICLNDQSNISIEIMQQNLNQLSEKLLWAVNYLKYDENVSKNVFNLEFNDSTLALPFVKQELNNSWNFEELTNGKLKYFFKFLDYIESLQRLSLINIDISQQLLKSFYINIEDSDANSYDRQLKGQLIVRQIRQNLKEIYFQSVNFFGSYSSSFPMIYPNIERLEFFDVWFNNNAKFGIYT</sequence>
<gene>
    <name evidence="1" type="ORF">FGO68_gene12134</name>
</gene>
<proteinExistence type="predicted"/>
<dbReference type="EMBL" id="RRYP01000934">
    <property type="protein sequence ID" value="TNV86642.1"/>
    <property type="molecule type" value="Genomic_DNA"/>
</dbReference>
<comment type="caution">
    <text evidence="1">The sequence shown here is derived from an EMBL/GenBank/DDBJ whole genome shotgun (WGS) entry which is preliminary data.</text>
</comment>
<protein>
    <submittedName>
        <fullName evidence="1">Uncharacterized protein</fullName>
    </submittedName>
</protein>
<reference evidence="1" key="1">
    <citation type="submission" date="2019-06" db="EMBL/GenBank/DDBJ databases">
        <authorList>
            <person name="Zheng W."/>
        </authorList>
    </citation>
    <scope>NUCLEOTIDE SEQUENCE</scope>
    <source>
        <strain evidence="1">QDHG01</strain>
    </source>
</reference>
<evidence type="ECO:0000313" key="2">
    <source>
        <dbReference type="Proteomes" id="UP000785679"/>
    </source>
</evidence>